<gene>
    <name evidence="1" type="ORF">AB4566_14925</name>
</gene>
<dbReference type="RefSeq" id="WP_273296415.1">
    <property type="nucleotide sequence ID" value="NZ_JBFRUW010000055.1"/>
</dbReference>
<dbReference type="SUPFAM" id="SSF159501">
    <property type="entry name" value="EreA/ChaN-like"/>
    <property type="match status" value="1"/>
</dbReference>
<proteinExistence type="predicted"/>
<dbReference type="Gene3D" id="3.40.1660.10">
    <property type="entry name" value="EreA-like (biosynthetic domain)"/>
    <property type="match status" value="1"/>
</dbReference>
<accession>A0ABV4NDY9</accession>
<name>A0ABV4NDY9_9VIBR</name>
<dbReference type="Gene3D" id="3.30.1870.10">
    <property type="entry name" value="EreA-like, domain 2"/>
    <property type="match status" value="1"/>
</dbReference>
<organism evidence="1 2">
    <name type="scientific">Vibrio gallaecicus</name>
    <dbReference type="NCBI Taxonomy" id="552386"/>
    <lineage>
        <taxon>Bacteria</taxon>
        <taxon>Pseudomonadati</taxon>
        <taxon>Pseudomonadota</taxon>
        <taxon>Gammaproteobacteria</taxon>
        <taxon>Vibrionales</taxon>
        <taxon>Vibrionaceae</taxon>
        <taxon>Vibrio</taxon>
    </lineage>
</organism>
<comment type="caution">
    <text evidence="1">The sequence shown here is derived from an EMBL/GenBank/DDBJ whole genome shotgun (WGS) entry which is preliminary data.</text>
</comment>
<reference evidence="1 2" key="1">
    <citation type="journal article" date="2024" name="ISME J.">
        <title>Tailless and filamentous prophages are predominant in marine Vibrio.</title>
        <authorList>
            <person name="Steensen K."/>
            <person name="Seneca J."/>
            <person name="Bartlau N."/>
            <person name="Yu X.A."/>
            <person name="Hussain F.A."/>
            <person name="Polz M.F."/>
        </authorList>
    </citation>
    <scope>NUCLEOTIDE SEQUENCE [LARGE SCALE GENOMIC DNA]</scope>
    <source>
        <strain evidence="1 2">10N.222.51.A1</strain>
    </source>
</reference>
<evidence type="ECO:0000313" key="2">
    <source>
        <dbReference type="Proteomes" id="UP001570417"/>
    </source>
</evidence>
<sequence>MKKLSLIGLTLLMGCNSDTENITIEHSPLESTSFIYGNSDLRQFVSATAGYDFIGLGEASHQGSKAYSYRARMLKALHEEGNLDFIAFEAGLYDGLAAWQNYLTDEQNLLDAVTGPDANYMFGHRYSAELAHLFNYVDQLPKDTTPLLLIGYDARINSDPGCSVMFDELENYLVSQSLYQESFATIKSLSPIMMCPWYADRDFTVTDHHQLTSLLSELISTLTTQKELEMIPDYDPTSPREFRNYASFWLQVAKSLSAHSYFQINGLEDAFTDNQSAENIRWLREEWFNLPDSGQTAIWAHNIHAIPIHGSVTDAIHKRYPDKSTYNVIQLTYRGRLAAYTPDSSQWAINTVPYYSEARTVNHSLFSLGFPDTFIDFKSQSTSTALFNQPQTIRFAGGSLPVYTPTSIADGILFIPREVPAVAR</sequence>
<evidence type="ECO:0000313" key="1">
    <source>
        <dbReference type="EMBL" id="MFA0569563.1"/>
    </source>
</evidence>
<dbReference type="Proteomes" id="UP001570417">
    <property type="component" value="Unassembled WGS sequence"/>
</dbReference>
<dbReference type="EMBL" id="JBFRUW010000055">
    <property type="protein sequence ID" value="MFA0569563.1"/>
    <property type="molecule type" value="Genomic_DNA"/>
</dbReference>
<keyword evidence="2" id="KW-1185">Reference proteome</keyword>
<protein>
    <submittedName>
        <fullName evidence="1">Erythromycin esterase family protein</fullName>
    </submittedName>
</protein>
<dbReference type="InterPro" id="IPR007815">
    <property type="entry name" value="Emycin_Estase"/>
</dbReference>
<dbReference type="Gene3D" id="1.20.1440.30">
    <property type="entry name" value="Biosynthetic Protein domain"/>
    <property type="match status" value="1"/>
</dbReference>
<dbReference type="Pfam" id="PF05139">
    <property type="entry name" value="Erythro_esteras"/>
    <property type="match status" value="1"/>
</dbReference>
<dbReference type="PROSITE" id="PS51257">
    <property type="entry name" value="PROKAR_LIPOPROTEIN"/>
    <property type="match status" value="1"/>
</dbReference>